<comment type="caution">
    <text evidence="2">The sequence shown here is derived from an EMBL/GenBank/DDBJ whole genome shotgun (WGS) entry which is preliminary data.</text>
</comment>
<accession>A0ABU7B7R2</accession>
<reference evidence="2 3" key="1">
    <citation type="submission" date="2021-07" db="EMBL/GenBank/DDBJ databases">
        <authorList>
            <person name="Palmer J.M."/>
        </authorList>
    </citation>
    <scope>NUCLEOTIDE SEQUENCE [LARGE SCALE GENOMIC DNA]</scope>
    <source>
        <strain evidence="2 3">AT_MEX2019</strain>
        <tissue evidence="2">Muscle</tissue>
    </source>
</reference>
<dbReference type="Proteomes" id="UP001345963">
    <property type="component" value="Unassembled WGS sequence"/>
</dbReference>
<feature type="transmembrane region" description="Helical" evidence="1">
    <location>
        <begin position="68"/>
        <end position="85"/>
    </location>
</feature>
<dbReference type="EMBL" id="JAHUTI010042980">
    <property type="protein sequence ID" value="MED6246423.1"/>
    <property type="molecule type" value="Genomic_DNA"/>
</dbReference>
<sequence>MSNAFSPTRFYRCFTQSSSFLIVFGNLRGEKHLRFHLICSSGIQSGQFFNMTSDLIRFRLLKHHLDHFWFWFGCSFLQSVFYLYLEQKVGYNGHLLDPVSFNGNLTSKGFQKQEVNPGI</sequence>
<organism evidence="2 3">
    <name type="scientific">Ataeniobius toweri</name>
    <dbReference type="NCBI Taxonomy" id="208326"/>
    <lineage>
        <taxon>Eukaryota</taxon>
        <taxon>Metazoa</taxon>
        <taxon>Chordata</taxon>
        <taxon>Craniata</taxon>
        <taxon>Vertebrata</taxon>
        <taxon>Euteleostomi</taxon>
        <taxon>Actinopterygii</taxon>
        <taxon>Neopterygii</taxon>
        <taxon>Teleostei</taxon>
        <taxon>Neoteleostei</taxon>
        <taxon>Acanthomorphata</taxon>
        <taxon>Ovalentaria</taxon>
        <taxon>Atherinomorphae</taxon>
        <taxon>Cyprinodontiformes</taxon>
        <taxon>Goodeidae</taxon>
        <taxon>Ataeniobius</taxon>
    </lineage>
</organism>
<keyword evidence="1" id="KW-0472">Membrane</keyword>
<proteinExistence type="predicted"/>
<protein>
    <submittedName>
        <fullName evidence="2">Uncharacterized protein</fullName>
    </submittedName>
</protein>
<keyword evidence="1" id="KW-0812">Transmembrane</keyword>
<evidence type="ECO:0000313" key="3">
    <source>
        <dbReference type="Proteomes" id="UP001345963"/>
    </source>
</evidence>
<keyword evidence="3" id="KW-1185">Reference proteome</keyword>
<gene>
    <name evidence="2" type="ORF">ATANTOWER_017628</name>
</gene>
<evidence type="ECO:0000256" key="1">
    <source>
        <dbReference type="SAM" id="Phobius"/>
    </source>
</evidence>
<evidence type="ECO:0000313" key="2">
    <source>
        <dbReference type="EMBL" id="MED6246423.1"/>
    </source>
</evidence>
<keyword evidence="1" id="KW-1133">Transmembrane helix</keyword>
<name>A0ABU7B7R2_9TELE</name>